<name>A0A7S1GM96_CYCTE</name>
<protein>
    <submittedName>
        <fullName evidence="1">Uncharacterized protein</fullName>
    </submittedName>
</protein>
<evidence type="ECO:0000313" key="1">
    <source>
        <dbReference type="EMBL" id="CAD8938930.1"/>
    </source>
</evidence>
<proteinExistence type="predicted"/>
<reference evidence="1" key="1">
    <citation type="submission" date="2021-01" db="EMBL/GenBank/DDBJ databases">
        <authorList>
            <person name="Corre E."/>
            <person name="Pelletier E."/>
            <person name="Niang G."/>
            <person name="Scheremetjew M."/>
            <person name="Finn R."/>
            <person name="Kale V."/>
            <person name="Holt S."/>
            <person name="Cochrane G."/>
            <person name="Meng A."/>
            <person name="Brown T."/>
            <person name="Cohen L."/>
        </authorList>
    </citation>
    <scope>NUCLEOTIDE SEQUENCE</scope>
    <source>
        <strain evidence="1">ECT3854</strain>
    </source>
</reference>
<organism evidence="1">
    <name type="scientific">Cyclophora tenuis</name>
    <name type="common">Marine diatom</name>
    <dbReference type="NCBI Taxonomy" id="216820"/>
    <lineage>
        <taxon>Eukaryota</taxon>
        <taxon>Sar</taxon>
        <taxon>Stramenopiles</taxon>
        <taxon>Ochrophyta</taxon>
        <taxon>Bacillariophyta</taxon>
        <taxon>Fragilariophyceae</taxon>
        <taxon>Fragilariophycidae</taxon>
        <taxon>Cyclophorales</taxon>
        <taxon>Cyclophoraceae</taxon>
        <taxon>Cyclophora</taxon>
    </lineage>
</organism>
<gene>
    <name evidence="1" type="ORF">CTEN0397_LOCUS9993</name>
</gene>
<sequence length="223" mass="24871">MILVSVCMSFQRNKQIIFSMATTLRGEDVLNHSDFRSTQNYRAGDMEYIEAIRVVKFMLWAIWGDLSAGDLAVVAARFVCAMESAGRRMLKVFNGELVQLSNTEAILRVVVALRRENPLFLRRASKPALDIVFRMEGFYYSTRPTTTVNALMDDPGWAFSFIDTVANGTEFEEMDVDDEEVEIGTGGASESDNMSDFDVAALLGSLDSTPTESLMDEIVDTLN</sequence>
<dbReference type="EMBL" id="HBFW01015656">
    <property type="protein sequence ID" value="CAD8938930.1"/>
    <property type="molecule type" value="Transcribed_RNA"/>
</dbReference>
<dbReference type="AlphaFoldDB" id="A0A7S1GM96"/>
<accession>A0A7S1GM96</accession>